<dbReference type="InterPro" id="IPR006015">
    <property type="entry name" value="Universal_stress_UspA"/>
</dbReference>
<feature type="domain" description="UspA" evidence="3">
    <location>
        <begin position="1"/>
        <end position="146"/>
    </location>
</feature>
<evidence type="ECO:0000259" key="3">
    <source>
        <dbReference type="Pfam" id="PF00582"/>
    </source>
</evidence>
<evidence type="ECO:0000256" key="1">
    <source>
        <dbReference type="ARBA" id="ARBA00008791"/>
    </source>
</evidence>
<reference evidence="4 5" key="1">
    <citation type="submission" date="2016-10" db="EMBL/GenBank/DDBJ databases">
        <title>Complete genome sequences of three Cupriavidus strains isolated from various Malaysian environments.</title>
        <authorList>
            <person name="Abdullah A.A.-A."/>
            <person name="Shafie N.A.H."/>
            <person name="Lau N.S."/>
        </authorList>
    </citation>
    <scope>NUCLEOTIDE SEQUENCE [LARGE SCALE GENOMIC DNA]</scope>
    <source>
        <strain evidence="4 5">USMAA1020</strain>
    </source>
</reference>
<evidence type="ECO:0000256" key="2">
    <source>
        <dbReference type="PIRNR" id="PIRNR006276"/>
    </source>
</evidence>
<organism evidence="4 5">
    <name type="scientific">Cupriavidus malaysiensis</name>
    <dbReference type="NCBI Taxonomy" id="367825"/>
    <lineage>
        <taxon>Bacteria</taxon>
        <taxon>Pseudomonadati</taxon>
        <taxon>Pseudomonadota</taxon>
        <taxon>Betaproteobacteria</taxon>
        <taxon>Burkholderiales</taxon>
        <taxon>Burkholderiaceae</taxon>
        <taxon>Cupriavidus</taxon>
    </lineage>
</organism>
<sequence length="163" mass="16780">MPQTILVAIDDSSCARKALQQAVSLAASTQARLEILHVVDYGYLKYDLGYVDAGALGPQLVVAGEELLRDAAAAADAAGVSCGVHLVNDVLTLGDIPSAVRQAASECKADMIVIGTHGRHGLRRLLLGSVAESLARECEVPVLLVREPAAAAGGQQAEARAAA</sequence>
<protein>
    <recommendedName>
        <fullName evidence="2">Universal stress protein</fullName>
    </recommendedName>
</protein>
<dbReference type="PANTHER" id="PTHR46268">
    <property type="entry name" value="STRESS RESPONSE PROTEIN NHAX"/>
    <property type="match status" value="1"/>
</dbReference>
<keyword evidence="5" id="KW-1185">Reference proteome</keyword>
<comment type="subcellular location">
    <subcellularLocation>
        <location evidence="2">Cytoplasm</location>
    </subcellularLocation>
</comment>
<dbReference type="Proteomes" id="UP000177515">
    <property type="component" value="Chromosome 2"/>
</dbReference>
<name>A0ABN4TXQ4_9BURK</name>
<evidence type="ECO:0000313" key="4">
    <source>
        <dbReference type="EMBL" id="AOZ10535.1"/>
    </source>
</evidence>
<keyword evidence="2" id="KW-0963">Cytoplasm</keyword>
<comment type="similarity">
    <text evidence="1 2">Belongs to the universal stress protein A family.</text>
</comment>
<dbReference type="InterPro" id="IPR006016">
    <property type="entry name" value="UspA"/>
</dbReference>
<dbReference type="InterPro" id="IPR014729">
    <property type="entry name" value="Rossmann-like_a/b/a_fold"/>
</dbReference>
<dbReference type="PRINTS" id="PR01438">
    <property type="entry name" value="UNVRSLSTRESS"/>
</dbReference>
<dbReference type="SUPFAM" id="SSF52402">
    <property type="entry name" value="Adenine nucleotide alpha hydrolases-like"/>
    <property type="match status" value="1"/>
</dbReference>
<evidence type="ECO:0000313" key="5">
    <source>
        <dbReference type="Proteomes" id="UP000177515"/>
    </source>
</evidence>
<dbReference type="CDD" id="cd00293">
    <property type="entry name" value="USP-like"/>
    <property type="match status" value="1"/>
</dbReference>
<dbReference type="PIRSF" id="PIRSF006276">
    <property type="entry name" value="UspA"/>
    <property type="match status" value="1"/>
</dbReference>
<dbReference type="RefSeq" id="WP_071017825.1">
    <property type="nucleotide sequence ID" value="NZ_CP017755.1"/>
</dbReference>
<dbReference type="EMBL" id="CP017755">
    <property type="protein sequence ID" value="AOZ10535.1"/>
    <property type="molecule type" value="Genomic_DNA"/>
</dbReference>
<proteinExistence type="inferred from homology"/>
<dbReference type="PANTHER" id="PTHR46268:SF15">
    <property type="entry name" value="UNIVERSAL STRESS PROTEIN HP_0031"/>
    <property type="match status" value="1"/>
</dbReference>
<dbReference type="Pfam" id="PF00582">
    <property type="entry name" value="Usp"/>
    <property type="match status" value="1"/>
</dbReference>
<dbReference type="Gene3D" id="3.40.50.620">
    <property type="entry name" value="HUPs"/>
    <property type="match status" value="1"/>
</dbReference>
<gene>
    <name evidence="4" type="ORF">BKK80_33825</name>
</gene>
<accession>A0ABN4TXQ4</accession>